<dbReference type="OrthoDB" id="9802640at2"/>
<gene>
    <name evidence="2" type="ORF">EII34_02810</name>
</gene>
<name>A0A3P1TAY8_9ACTN</name>
<protein>
    <recommendedName>
        <fullName evidence="1">ScoMcrA-like SRA domain-containing protein</fullName>
    </recommendedName>
</protein>
<dbReference type="InterPro" id="IPR058712">
    <property type="entry name" value="SRA_ScoMcrA"/>
</dbReference>
<evidence type="ECO:0000313" key="3">
    <source>
        <dbReference type="Proteomes" id="UP000280819"/>
    </source>
</evidence>
<dbReference type="RefSeq" id="WP_124842710.1">
    <property type="nucleotide sequence ID" value="NZ_JAUNKP010000002.1"/>
</dbReference>
<organism evidence="2 3">
    <name type="scientific">Arachnia propionica</name>
    <dbReference type="NCBI Taxonomy" id="1750"/>
    <lineage>
        <taxon>Bacteria</taxon>
        <taxon>Bacillati</taxon>
        <taxon>Actinomycetota</taxon>
        <taxon>Actinomycetes</taxon>
        <taxon>Propionibacteriales</taxon>
        <taxon>Propionibacteriaceae</taxon>
        <taxon>Arachnia</taxon>
    </lineage>
</organism>
<evidence type="ECO:0000259" key="1">
    <source>
        <dbReference type="Pfam" id="PF26348"/>
    </source>
</evidence>
<proteinExistence type="predicted"/>
<reference evidence="2 3" key="1">
    <citation type="submission" date="2018-11" db="EMBL/GenBank/DDBJ databases">
        <title>Genomes From Bacteria Associated with the Canine Oral Cavity: a Test Case for Automated Genome-Based Taxonomic Assignment.</title>
        <authorList>
            <person name="Coil D.A."/>
            <person name="Jospin G."/>
            <person name="Darling A.E."/>
            <person name="Wallis C."/>
            <person name="Davis I.J."/>
            <person name="Harris S."/>
            <person name="Eisen J.A."/>
            <person name="Holcombe L.J."/>
            <person name="O'Flynn C."/>
        </authorList>
    </citation>
    <scope>NUCLEOTIDE SEQUENCE [LARGE SCALE GENOMIC DNA]</scope>
    <source>
        <strain evidence="2 3">OH887_COT-365</strain>
    </source>
</reference>
<dbReference type="AlphaFoldDB" id="A0A3P1TAY8"/>
<comment type="caution">
    <text evidence="2">The sequence shown here is derived from an EMBL/GenBank/DDBJ whole genome shotgun (WGS) entry which is preliminary data.</text>
</comment>
<accession>A0A3P1TAY8</accession>
<dbReference type="Proteomes" id="UP000280819">
    <property type="component" value="Unassembled WGS sequence"/>
</dbReference>
<sequence>MATWTLKPGEITRRGEIAQRYGGGQQRGIEPSRTTPNIMLYSDPDAGAEHDYDFDGWDAKDGVYHYTGEGQVGDQRITNGNRAIVDSAEDGRVLRVFETIGGKQPGGKLQRYIGSFRVDPEAPYRIERITRNGLTRRIVVFRLLPVDAEPPGGSVEAGGTGLRGETTLVGTDSAAVREFEAKARRSGFSTPERDGVMRAWEAKLRRDRHDIYRVQITLPAEGTRFLTDTYDATAQELFDVQPSSSRGHVRMGIGRLLDFRRHVQPRVCTLLLPERPSDDLMGLVSHARLGLVVRRGRQWQRLIHP</sequence>
<feature type="domain" description="ScoMcrA-like SRA" evidence="1">
    <location>
        <begin position="11"/>
        <end position="150"/>
    </location>
</feature>
<dbReference type="EMBL" id="RQZG01000002">
    <property type="protein sequence ID" value="RRD06574.1"/>
    <property type="molecule type" value="Genomic_DNA"/>
</dbReference>
<evidence type="ECO:0000313" key="2">
    <source>
        <dbReference type="EMBL" id="RRD06574.1"/>
    </source>
</evidence>
<dbReference type="Pfam" id="PF26348">
    <property type="entry name" value="SRA_ScoMcrA"/>
    <property type="match status" value="1"/>
</dbReference>